<comment type="caution">
    <text evidence="8">The sequence shown here is derived from an EMBL/GenBank/DDBJ whole genome shotgun (WGS) entry which is preliminary data.</text>
</comment>
<gene>
    <name evidence="8" type="ORF">FNL39_101519</name>
</gene>
<name>A0ABQ6YTK1_9NOCA</name>
<keyword evidence="5" id="KW-0560">Oxidoreductase</keyword>
<evidence type="ECO:0000256" key="6">
    <source>
        <dbReference type="SAM" id="MobiDB-lite"/>
    </source>
</evidence>
<keyword evidence="3" id="KW-0285">Flavoprotein</keyword>
<keyword evidence="9" id="KW-1185">Reference proteome</keyword>
<evidence type="ECO:0000256" key="3">
    <source>
        <dbReference type="ARBA" id="ARBA00022630"/>
    </source>
</evidence>
<protein>
    <submittedName>
        <fullName evidence="8">NADH dehydrogenase FAD-containing subunit</fullName>
    </submittedName>
</protein>
<dbReference type="PANTHER" id="PTHR42913:SF3">
    <property type="entry name" value="64 KDA MITOCHONDRIAL NADH DEHYDROGENASE (EUROFUNG)"/>
    <property type="match status" value="1"/>
</dbReference>
<reference evidence="8 9" key="1">
    <citation type="submission" date="2019-07" db="EMBL/GenBank/DDBJ databases">
        <title>Genomic Encyclopedia of Type Strains, Phase IV (KMG-IV): sequencing the most valuable type-strain genomes for metagenomic binning, comparative biology and taxonomic classification.</title>
        <authorList>
            <person name="Goeker M."/>
        </authorList>
    </citation>
    <scope>NUCLEOTIDE SEQUENCE [LARGE SCALE GENOMIC DNA]</scope>
    <source>
        <strain evidence="8 9">DSM 44831</strain>
    </source>
</reference>
<dbReference type="Pfam" id="PF07992">
    <property type="entry name" value="Pyr_redox_2"/>
    <property type="match status" value="2"/>
</dbReference>
<comment type="similarity">
    <text evidence="2">Belongs to the NADH dehydrogenase family.</text>
</comment>
<feature type="compositionally biased region" description="Basic and acidic residues" evidence="6">
    <location>
        <begin position="135"/>
        <end position="150"/>
    </location>
</feature>
<dbReference type="InterPro" id="IPR051169">
    <property type="entry name" value="NADH-Q_oxidoreductase"/>
</dbReference>
<evidence type="ECO:0000259" key="7">
    <source>
        <dbReference type="Pfam" id="PF07992"/>
    </source>
</evidence>
<evidence type="ECO:0000256" key="1">
    <source>
        <dbReference type="ARBA" id="ARBA00001974"/>
    </source>
</evidence>
<dbReference type="InterPro" id="IPR023753">
    <property type="entry name" value="FAD/NAD-binding_dom"/>
</dbReference>
<dbReference type="PANTHER" id="PTHR42913">
    <property type="entry name" value="APOPTOSIS-INDUCING FACTOR 1"/>
    <property type="match status" value="1"/>
</dbReference>
<feature type="domain" description="FAD/NAD(P)-binding" evidence="7">
    <location>
        <begin position="6"/>
        <end position="95"/>
    </location>
</feature>
<dbReference type="PRINTS" id="PR00411">
    <property type="entry name" value="PNDRDTASEI"/>
</dbReference>
<feature type="domain" description="FAD/NAD(P)-binding" evidence="7">
    <location>
        <begin position="168"/>
        <end position="348"/>
    </location>
</feature>
<proteinExistence type="inferred from homology"/>
<feature type="region of interest" description="Disordered" evidence="6">
    <location>
        <begin position="124"/>
        <end position="155"/>
    </location>
</feature>
<evidence type="ECO:0000256" key="5">
    <source>
        <dbReference type="ARBA" id="ARBA00023002"/>
    </source>
</evidence>
<evidence type="ECO:0000313" key="9">
    <source>
        <dbReference type="Proteomes" id="UP000798951"/>
    </source>
</evidence>
<organism evidence="8 9">
    <name type="scientific">Nocardia caishijiensis</name>
    <dbReference type="NCBI Taxonomy" id="184756"/>
    <lineage>
        <taxon>Bacteria</taxon>
        <taxon>Bacillati</taxon>
        <taxon>Actinomycetota</taxon>
        <taxon>Actinomycetes</taxon>
        <taxon>Mycobacteriales</taxon>
        <taxon>Nocardiaceae</taxon>
        <taxon>Nocardia</taxon>
    </lineage>
</organism>
<dbReference type="Gene3D" id="3.50.50.100">
    <property type="match status" value="2"/>
</dbReference>
<sequence>MTGQHRIVVLGAGYAGLAAARRLARTSRDATITVVDSRAEFVERVRLHQEAAGQSIRRWDLRKMLERKGIEFVRAQVSDLDPATRRVHLVEVVEGGPQGSARWAEGSVGAAHGQVQGLDGRLVGAGGPGESVQDVEGRAGGDGGPHDGVEGRSVVGGDGRRAADFDSWTLTYDTLVYALGSAADRSGAPGVAEYARSVATPEDVRALPDGRVIVVGSGSTGIELAAELAESQRYSTVVLLGADEPGAWLSARAGERIRATLTRLGVEIRSAKAVEVLPTGVRLTDGTVVEAESVVWTAGFTVPDLARRAGLAVDEHGRIRTDATLRSISHPDIYAAGDAALMAGPGDRPLRMACATAIPAGAYVARAIIARAKGTEPEPMTFRYQLQCLSLGRRDAVIQVLNADDTPGTRVIRGRTGALVKELIVRGAGMTVGLR</sequence>
<keyword evidence="4" id="KW-0274">FAD</keyword>
<dbReference type="EMBL" id="VMSD01000001">
    <property type="protein sequence ID" value="KAF0849084.1"/>
    <property type="molecule type" value="Genomic_DNA"/>
</dbReference>
<dbReference type="SUPFAM" id="SSF51905">
    <property type="entry name" value="FAD/NAD(P)-binding domain"/>
    <property type="match status" value="1"/>
</dbReference>
<evidence type="ECO:0000256" key="2">
    <source>
        <dbReference type="ARBA" id="ARBA00005272"/>
    </source>
</evidence>
<comment type="cofactor">
    <cofactor evidence="1">
        <name>FAD</name>
        <dbReference type="ChEBI" id="CHEBI:57692"/>
    </cofactor>
</comment>
<evidence type="ECO:0000256" key="4">
    <source>
        <dbReference type="ARBA" id="ARBA00022827"/>
    </source>
</evidence>
<dbReference type="Proteomes" id="UP000798951">
    <property type="component" value="Unassembled WGS sequence"/>
</dbReference>
<evidence type="ECO:0000313" key="8">
    <source>
        <dbReference type="EMBL" id="KAF0849084.1"/>
    </source>
</evidence>
<dbReference type="RefSeq" id="WP_067979091.1">
    <property type="nucleotide sequence ID" value="NZ_VMSD01000001.1"/>
</dbReference>
<accession>A0ABQ6YTK1</accession>
<dbReference type="InterPro" id="IPR036188">
    <property type="entry name" value="FAD/NAD-bd_sf"/>
</dbReference>
<dbReference type="PRINTS" id="PR00368">
    <property type="entry name" value="FADPNR"/>
</dbReference>